<evidence type="ECO:0008006" key="5">
    <source>
        <dbReference type="Google" id="ProtNLM"/>
    </source>
</evidence>
<reference evidence="3 4" key="1">
    <citation type="submission" date="2017-08" db="EMBL/GenBank/DDBJ databases">
        <title>Infants hospitalized years apart are colonized by the same room-sourced microbial strains.</title>
        <authorList>
            <person name="Brooks B."/>
            <person name="Olm M.R."/>
            <person name="Firek B.A."/>
            <person name="Baker R."/>
            <person name="Thomas B.C."/>
            <person name="Morowitz M.J."/>
            <person name="Banfield J.F."/>
        </authorList>
    </citation>
    <scope>NUCLEOTIDE SEQUENCE [LARGE SCALE GENOMIC DNA]</scope>
    <source>
        <strain evidence="3">S2_003_000_R2_14</strain>
    </source>
</reference>
<dbReference type="AlphaFoldDB" id="A0A2W5TWH5"/>
<sequence>MFRPALAVVCCSAAVAFADPEVVIDCPAGMHFVENKGCVANLAPKCPGGTKFENGKCVAIVDTSCPAGMHFVAGTGCVAKATAKASTSTPPPPPPQPVAEPQPAPAAKGKKGGTFSGNIFSDRLQATCSNLHFEVQGAPRLTGVRAQLLVDGLRLSDEQLLDIGDVKHIEGVVKGKRVDLKIQQAVFGTRYTLNVDGEECRLGK</sequence>
<protein>
    <recommendedName>
        <fullName evidence="5">Lipoprotein</fullName>
    </recommendedName>
</protein>
<keyword evidence="2" id="KW-0732">Signal</keyword>
<feature type="region of interest" description="Disordered" evidence="1">
    <location>
        <begin position="83"/>
        <end position="112"/>
    </location>
</feature>
<feature type="chain" id="PRO_5015905495" description="Lipoprotein" evidence="2">
    <location>
        <begin position="19"/>
        <end position="204"/>
    </location>
</feature>
<evidence type="ECO:0000256" key="1">
    <source>
        <dbReference type="SAM" id="MobiDB-lite"/>
    </source>
</evidence>
<name>A0A2W5TWH5_9BACT</name>
<feature type="signal peptide" evidence="2">
    <location>
        <begin position="1"/>
        <end position="18"/>
    </location>
</feature>
<evidence type="ECO:0000313" key="4">
    <source>
        <dbReference type="Proteomes" id="UP000249061"/>
    </source>
</evidence>
<dbReference type="Proteomes" id="UP000249061">
    <property type="component" value="Unassembled WGS sequence"/>
</dbReference>
<gene>
    <name evidence="3" type="ORF">DI536_00825</name>
</gene>
<feature type="compositionally biased region" description="Pro residues" evidence="1">
    <location>
        <begin position="89"/>
        <end position="104"/>
    </location>
</feature>
<accession>A0A2W5TWH5</accession>
<evidence type="ECO:0000313" key="3">
    <source>
        <dbReference type="EMBL" id="PZR18457.1"/>
    </source>
</evidence>
<evidence type="ECO:0000256" key="2">
    <source>
        <dbReference type="SAM" id="SignalP"/>
    </source>
</evidence>
<proteinExistence type="predicted"/>
<comment type="caution">
    <text evidence="3">The sequence shown here is derived from an EMBL/GenBank/DDBJ whole genome shotgun (WGS) entry which is preliminary data.</text>
</comment>
<dbReference type="EMBL" id="QFQP01000001">
    <property type="protein sequence ID" value="PZR18457.1"/>
    <property type="molecule type" value="Genomic_DNA"/>
</dbReference>
<organism evidence="3 4">
    <name type="scientific">Archangium gephyra</name>
    <dbReference type="NCBI Taxonomy" id="48"/>
    <lineage>
        <taxon>Bacteria</taxon>
        <taxon>Pseudomonadati</taxon>
        <taxon>Myxococcota</taxon>
        <taxon>Myxococcia</taxon>
        <taxon>Myxococcales</taxon>
        <taxon>Cystobacterineae</taxon>
        <taxon>Archangiaceae</taxon>
        <taxon>Archangium</taxon>
    </lineage>
</organism>